<feature type="region of interest" description="Disordered" evidence="1">
    <location>
        <begin position="155"/>
        <end position="175"/>
    </location>
</feature>
<protein>
    <submittedName>
        <fullName evidence="2">Uncharacterized protein</fullName>
    </submittedName>
</protein>
<proteinExistence type="predicted"/>
<accession>A0ABX0N3U2</accession>
<evidence type="ECO:0000313" key="3">
    <source>
        <dbReference type="Proteomes" id="UP000610594"/>
    </source>
</evidence>
<organism evidence="2 3">
    <name type="scientific">Massilia genomosp. 1</name>
    <dbReference type="NCBI Taxonomy" id="2609280"/>
    <lineage>
        <taxon>Bacteria</taxon>
        <taxon>Pseudomonadati</taxon>
        <taxon>Pseudomonadota</taxon>
        <taxon>Betaproteobacteria</taxon>
        <taxon>Burkholderiales</taxon>
        <taxon>Oxalobacteraceae</taxon>
        <taxon>Telluria group</taxon>
        <taxon>Massilia</taxon>
    </lineage>
</organism>
<dbReference type="EMBL" id="WHJF01000251">
    <property type="protein sequence ID" value="NHZ67071.1"/>
    <property type="molecule type" value="Genomic_DNA"/>
</dbReference>
<comment type="caution">
    <text evidence="2">The sequence shown here is derived from an EMBL/GenBank/DDBJ whole genome shotgun (WGS) entry which is preliminary data.</text>
</comment>
<feature type="compositionally biased region" description="Gly residues" evidence="1">
    <location>
        <begin position="155"/>
        <end position="170"/>
    </location>
</feature>
<reference evidence="2 3" key="1">
    <citation type="submission" date="2019-10" db="EMBL/GenBank/DDBJ databases">
        <title>Taxonomy of Antarctic Massilia spp.: description of Massilia rubra sp. nov., Massilia aquatica sp. nov., Massilia mucilaginosa sp. nov., Massilia frigida sp. nov. isolated from streams, lakes and regoliths.</title>
        <authorList>
            <person name="Holochova P."/>
            <person name="Sedlacek I."/>
            <person name="Kralova S."/>
            <person name="Maslanova I."/>
            <person name="Busse H.-J."/>
            <person name="Stankova E."/>
            <person name="Vrbovska V."/>
            <person name="Kovarovic V."/>
            <person name="Bartak M."/>
            <person name="Svec P."/>
            <person name="Pantucek R."/>
        </authorList>
    </citation>
    <scope>NUCLEOTIDE SEQUENCE [LARGE SCALE GENOMIC DNA]</scope>
    <source>
        <strain evidence="2 3">CCM 8694</strain>
    </source>
</reference>
<name>A0ABX0N3U2_9BURK</name>
<dbReference type="RefSeq" id="WP_167241266.1">
    <property type="nucleotide sequence ID" value="NZ_WHJF01000251.1"/>
</dbReference>
<evidence type="ECO:0000256" key="1">
    <source>
        <dbReference type="SAM" id="MobiDB-lite"/>
    </source>
</evidence>
<gene>
    <name evidence="2" type="ORF">F1735_33225</name>
</gene>
<dbReference type="Proteomes" id="UP000610594">
    <property type="component" value="Unassembled WGS sequence"/>
</dbReference>
<keyword evidence="3" id="KW-1185">Reference proteome</keyword>
<evidence type="ECO:0000313" key="2">
    <source>
        <dbReference type="EMBL" id="NHZ67071.1"/>
    </source>
</evidence>
<sequence length="220" mass="23392">MVCAVALTATTVHSGPIQRPAAEEKKALFAREALSQAIAPIKSKEDLERYLQIIPPKSNALNLLSPAARARFIATLTFNEKGLTSFGFEDLQRELSQDQIAKVLALFGSESSAVHIKPSAEPRATPRRDKNDCVDGNGRLQPIFCEDPYDGGMGGGGGSFGDGGGGGGGRPKIPIPFPPPDPIDGQMAPVRMENGDIYHMVCSARATCWPNNNKVCKAAC</sequence>